<feature type="transmembrane region" description="Helical" evidence="2">
    <location>
        <begin position="131"/>
        <end position="151"/>
    </location>
</feature>
<gene>
    <name evidence="4" type="ORF">C1I99_01680</name>
</gene>
<dbReference type="SUPFAM" id="SSF55073">
    <property type="entry name" value="Nucleotide cyclase"/>
    <property type="match status" value="1"/>
</dbReference>
<keyword evidence="5" id="KW-1185">Reference proteome</keyword>
<evidence type="ECO:0000256" key="2">
    <source>
        <dbReference type="SAM" id="Phobius"/>
    </source>
</evidence>
<feature type="region of interest" description="Disordered" evidence="1">
    <location>
        <begin position="410"/>
        <end position="432"/>
    </location>
</feature>
<protein>
    <recommendedName>
        <fullName evidence="3">GGDEF domain-containing protein</fullName>
    </recommendedName>
</protein>
<feature type="transmembrane region" description="Helical" evidence="2">
    <location>
        <begin position="187"/>
        <end position="204"/>
    </location>
</feature>
<evidence type="ECO:0000313" key="5">
    <source>
        <dbReference type="Proteomes" id="UP000248749"/>
    </source>
</evidence>
<dbReference type="CDD" id="cd01949">
    <property type="entry name" value="GGDEF"/>
    <property type="match status" value="1"/>
</dbReference>
<keyword evidence="2" id="KW-1133">Transmembrane helix</keyword>
<evidence type="ECO:0000259" key="3">
    <source>
        <dbReference type="PROSITE" id="PS50887"/>
    </source>
</evidence>
<dbReference type="SMART" id="SM00267">
    <property type="entry name" value="GGDEF"/>
    <property type="match status" value="1"/>
</dbReference>
<feature type="transmembrane region" description="Helical" evidence="2">
    <location>
        <begin position="104"/>
        <end position="125"/>
    </location>
</feature>
<organism evidence="4 5">
    <name type="scientific">Micromonospora deserti</name>
    <dbReference type="NCBI Taxonomy" id="2070366"/>
    <lineage>
        <taxon>Bacteria</taxon>
        <taxon>Bacillati</taxon>
        <taxon>Actinomycetota</taxon>
        <taxon>Actinomycetes</taxon>
        <taxon>Micromonosporales</taxon>
        <taxon>Micromonosporaceae</taxon>
        <taxon>Micromonospora</taxon>
    </lineage>
</organism>
<dbReference type="EMBL" id="POUB01000006">
    <property type="protein sequence ID" value="PZG02592.1"/>
    <property type="molecule type" value="Genomic_DNA"/>
</dbReference>
<accession>A0A2W2CSM5</accession>
<dbReference type="InterPro" id="IPR029787">
    <property type="entry name" value="Nucleotide_cyclase"/>
</dbReference>
<feature type="compositionally biased region" description="Basic and acidic residues" evidence="1">
    <location>
        <begin position="410"/>
        <end position="420"/>
    </location>
</feature>
<dbReference type="AlphaFoldDB" id="A0A2W2CSM5"/>
<feature type="transmembrane region" description="Helical" evidence="2">
    <location>
        <begin position="237"/>
        <end position="258"/>
    </location>
</feature>
<feature type="transmembrane region" description="Helical" evidence="2">
    <location>
        <begin position="163"/>
        <end position="181"/>
    </location>
</feature>
<name>A0A2W2CSM5_9ACTN</name>
<keyword evidence="2" id="KW-0472">Membrane</keyword>
<feature type="region of interest" description="Disordered" evidence="1">
    <location>
        <begin position="60"/>
        <end position="86"/>
    </location>
</feature>
<dbReference type="InterPro" id="IPR000160">
    <property type="entry name" value="GGDEF_dom"/>
</dbReference>
<dbReference type="InterPro" id="IPR043128">
    <property type="entry name" value="Rev_trsase/Diguanyl_cyclase"/>
</dbReference>
<reference evidence="4 5" key="1">
    <citation type="submission" date="2018-01" db="EMBL/GenBank/DDBJ databases">
        <title>Draft genome sequence of Salinispora sp. 13K206.</title>
        <authorList>
            <person name="Sahin N."/>
            <person name="Saygin H."/>
            <person name="Ay H."/>
        </authorList>
    </citation>
    <scope>NUCLEOTIDE SEQUENCE [LARGE SCALE GENOMIC DNA]</scope>
    <source>
        <strain evidence="4 5">13K206</strain>
    </source>
</reference>
<feature type="transmembrane region" description="Helical" evidence="2">
    <location>
        <begin position="211"/>
        <end position="231"/>
    </location>
</feature>
<proteinExistence type="predicted"/>
<dbReference type="Proteomes" id="UP000248749">
    <property type="component" value="Unassembled WGS sequence"/>
</dbReference>
<dbReference type="PANTHER" id="PTHR45138:SF9">
    <property type="entry name" value="DIGUANYLATE CYCLASE DGCM-RELATED"/>
    <property type="match status" value="1"/>
</dbReference>
<evidence type="ECO:0000256" key="1">
    <source>
        <dbReference type="SAM" id="MobiDB-lite"/>
    </source>
</evidence>
<feature type="domain" description="GGDEF" evidence="3">
    <location>
        <begin position="296"/>
        <end position="419"/>
    </location>
</feature>
<sequence>MVDERWVGHRVQSSRRRAVPLRSAIAPGTMSLIWSWLDGCDPATIDCDLTHNIECRRAKMPGQSGREHRRGRADRQRLSVARSRRQGAVGAVDHGMNERRRRMALSAVLHVVSHGVAVGYCLMTFREPNRALMLAAFSCGMASGAVGLWAAKRVTTKATGYRVSFTILLVTLVMVALGAYWDGGAASPTTLGFVTTSVFVATYTPRLRLLIGLEALTVGTYLAVAAVGQPARPGQVFIHVAGMLVLISVCATQARVVARQRSQLRSLAALDPLTGALNRRGLADFAGPLFRGCRRPGLSLLCLDLDDFKLVNDRLGHAAGDALLQRTVAAARDVLRAEDAIARIGGDEFVIVLVDADQATARAVATRIDAAVREQTGVSIGWATAPHDGDTLETLMHSADQRLYRMKQERHADPPLRDGHGLVSSRPDVLGA</sequence>
<dbReference type="NCBIfam" id="TIGR00254">
    <property type="entry name" value="GGDEF"/>
    <property type="match status" value="1"/>
</dbReference>
<dbReference type="GO" id="GO:0052621">
    <property type="term" value="F:diguanylate cyclase activity"/>
    <property type="evidence" value="ECO:0007669"/>
    <property type="project" value="TreeGrafter"/>
</dbReference>
<keyword evidence="2" id="KW-0812">Transmembrane</keyword>
<comment type="caution">
    <text evidence="4">The sequence shown here is derived from an EMBL/GenBank/DDBJ whole genome shotgun (WGS) entry which is preliminary data.</text>
</comment>
<dbReference type="InterPro" id="IPR050469">
    <property type="entry name" value="Diguanylate_Cyclase"/>
</dbReference>
<dbReference type="PANTHER" id="PTHR45138">
    <property type="entry name" value="REGULATORY COMPONENTS OF SENSORY TRANSDUCTION SYSTEM"/>
    <property type="match status" value="1"/>
</dbReference>
<dbReference type="Pfam" id="PF00990">
    <property type="entry name" value="GGDEF"/>
    <property type="match status" value="1"/>
</dbReference>
<dbReference type="PROSITE" id="PS50887">
    <property type="entry name" value="GGDEF"/>
    <property type="match status" value="1"/>
</dbReference>
<evidence type="ECO:0000313" key="4">
    <source>
        <dbReference type="EMBL" id="PZG02592.1"/>
    </source>
</evidence>
<dbReference type="Gene3D" id="3.30.70.270">
    <property type="match status" value="1"/>
</dbReference>